<keyword evidence="3 4" id="KW-0418">Kinase</keyword>
<evidence type="ECO:0000313" key="2">
    <source>
        <dbReference type="Proteomes" id="UP000504618"/>
    </source>
</evidence>
<dbReference type="AlphaFoldDB" id="A0A6J1PPB2"/>
<accession>A0A6J1PPB2</accession>
<feature type="compositionally biased region" description="Polar residues" evidence="1">
    <location>
        <begin position="28"/>
        <end position="37"/>
    </location>
</feature>
<evidence type="ECO:0000313" key="4">
    <source>
        <dbReference type="RefSeq" id="XP_024871146.1"/>
    </source>
</evidence>
<name>A0A6J1PPB2_9HYME</name>
<dbReference type="GO" id="GO:0016301">
    <property type="term" value="F:kinase activity"/>
    <property type="evidence" value="ECO:0007669"/>
    <property type="project" value="UniProtKB-KW"/>
</dbReference>
<proteinExistence type="predicted"/>
<protein>
    <submittedName>
        <fullName evidence="3 4">Probable serine/threonine-protein kinase clkA</fullName>
    </submittedName>
</protein>
<evidence type="ECO:0000256" key="1">
    <source>
        <dbReference type="SAM" id="MobiDB-lite"/>
    </source>
</evidence>
<dbReference type="RefSeq" id="XP_024871146.1">
    <property type="nucleotide sequence ID" value="XM_025015378.1"/>
</dbReference>
<keyword evidence="3 4" id="KW-0808">Transferase</keyword>
<organism evidence="2 4">
    <name type="scientific">Temnothorax curvispinosus</name>
    <dbReference type="NCBI Taxonomy" id="300111"/>
    <lineage>
        <taxon>Eukaryota</taxon>
        <taxon>Metazoa</taxon>
        <taxon>Ecdysozoa</taxon>
        <taxon>Arthropoda</taxon>
        <taxon>Hexapoda</taxon>
        <taxon>Insecta</taxon>
        <taxon>Pterygota</taxon>
        <taxon>Neoptera</taxon>
        <taxon>Endopterygota</taxon>
        <taxon>Hymenoptera</taxon>
        <taxon>Apocrita</taxon>
        <taxon>Aculeata</taxon>
        <taxon>Formicoidea</taxon>
        <taxon>Formicidae</taxon>
        <taxon>Myrmicinae</taxon>
        <taxon>Temnothorax</taxon>
    </lineage>
</organism>
<dbReference type="OrthoDB" id="7554720at2759"/>
<dbReference type="Proteomes" id="UP000504618">
    <property type="component" value="Unplaced"/>
</dbReference>
<reference evidence="3 4" key="1">
    <citation type="submission" date="2025-04" db="UniProtKB">
        <authorList>
            <consortium name="RefSeq"/>
        </authorList>
    </citation>
    <scope>IDENTIFICATION</scope>
    <source>
        <tissue evidence="3 4">Whole body</tissue>
    </source>
</reference>
<dbReference type="RefSeq" id="XP_024871145.1">
    <property type="nucleotide sequence ID" value="XM_025015377.1"/>
</dbReference>
<dbReference type="GeneID" id="112454144"/>
<sequence length="268" mass="30614">MHNQPGKKETNQDKPIAKSDRKKEGNQEKTLQSTSEQQLRHHENNNLNLPGCSEQILQNNYDQGTLQPTSEQQLRRHGNNNLNLPGSAQTLQNYDQGDDVMRTSNNHSVYDFNSGSVVDTSTVQNNSSRTPTCNKYISPAVTSNNKFYDSSSTNGIYANATSVPPTYTKELYGSGTALVNTHIHPQLYNYRNNNDGHINYNDSENAILNNLKASQESFFQIFEEKMQLFPKTQEQYVSKKMDDMQNYYEKKMDELKTYFNTKLDNVQA</sequence>
<evidence type="ECO:0000313" key="3">
    <source>
        <dbReference type="RefSeq" id="XP_024871145.1"/>
    </source>
</evidence>
<gene>
    <name evidence="3 4" type="primary">LOC112454144</name>
</gene>
<keyword evidence="2" id="KW-1185">Reference proteome</keyword>
<feature type="compositionally biased region" description="Basic and acidic residues" evidence="1">
    <location>
        <begin position="1"/>
        <end position="27"/>
    </location>
</feature>
<feature type="region of interest" description="Disordered" evidence="1">
    <location>
        <begin position="1"/>
        <end position="52"/>
    </location>
</feature>